<sequence length="204" mass="24311">MQAAKHSHNQENKEINSNLQFNESLFKQVDDRSMIMTIYVYQPCVRIRHIKLNAMNSISILGRVYPCDSIYIFKGQILDISKTFFDYRISNENKIVLISPYMTRSDSYLVEKWIKITNDYENFDERISMSINKNSRTELSRIKDIKFFKLEIKRKKFDKFIKKHAVDESVSVEYKRNLFKNDIKLNIDYDSIDSPLTDPLPVIW</sequence>
<proteinExistence type="predicted"/>
<dbReference type="Proteomes" id="UP001470230">
    <property type="component" value="Unassembled WGS sequence"/>
</dbReference>
<organism evidence="1 2">
    <name type="scientific">Tritrichomonas musculus</name>
    <dbReference type="NCBI Taxonomy" id="1915356"/>
    <lineage>
        <taxon>Eukaryota</taxon>
        <taxon>Metamonada</taxon>
        <taxon>Parabasalia</taxon>
        <taxon>Tritrichomonadida</taxon>
        <taxon>Tritrichomonadidae</taxon>
        <taxon>Tritrichomonas</taxon>
    </lineage>
</organism>
<accession>A0ABR2L0F5</accession>
<name>A0ABR2L0F5_9EUKA</name>
<reference evidence="1 2" key="1">
    <citation type="submission" date="2024-04" db="EMBL/GenBank/DDBJ databases">
        <title>Tritrichomonas musculus Genome.</title>
        <authorList>
            <person name="Alves-Ferreira E."/>
            <person name="Grigg M."/>
            <person name="Lorenzi H."/>
            <person name="Galac M."/>
        </authorList>
    </citation>
    <scope>NUCLEOTIDE SEQUENCE [LARGE SCALE GENOMIC DNA]</scope>
    <source>
        <strain evidence="1 2">EAF2021</strain>
    </source>
</reference>
<evidence type="ECO:0000313" key="1">
    <source>
        <dbReference type="EMBL" id="KAK8896843.1"/>
    </source>
</evidence>
<comment type="caution">
    <text evidence="1">The sequence shown here is derived from an EMBL/GenBank/DDBJ whole genome shotgun (WGS) entry which is preliminary data.</text>
</comment>
<keyword evidence="2" id="KW-1185">Reference proteome</keyword>
<protein>
    <submittedName>
        <fullName evidence="1">Uncharacterized protein</fullName>
    </submittedName>
</protein>
<evidence type="ECO:0000313" key="2">
    <source>
        <dbReference type="Proteomes" id="UP001470230"/>
    </source>
</evidence>
<gene>
    <name evidence="1" type="ORF">M9Y10_014768</name>
</gene>
<dbReference type="EMBL" id="JAPFFF010000002">
    <property type="protein sequence ID" value="KAK8896843.1"/>
    <property type="molecule type" value="Genomic_DNA"/>
</dbReference>